<dbReference type="InterPro" id="IPR009875">
    <property type="entry name" value="PilZ_domain"/>
</dbReference>
<dbReference type="Pfam" id="PF07238">
    <property type="entry name" value="PilZ"/>
    <property type="match status" value="1"/>
</dbReference>
<evidence type="ECO:0000259" key="1">
    <source>
        <dbReference type="Pfam" id="PF07238"/>
    </source>
</evidence>
<reference evidence="2 3" key="2">
    <citation type="submission" date="2018-12" db="EMBL/GenBank/DDBJ databases">
        <title>Simiduia agarivorans gen. nov., sp. nov., a marine, agarolytic bacterium isolated from shallow coastal water from Keelung, Taiwan.</title>
        <authorList>
            <person name="Shieh W.Y."/>
        </authorList>
    </citation>
    <scope>NUCLEOTIDE SEQUENCE [LARGE SCALE GENOMIC DNA]</scope>
    <source>
        <strain evidence="2 3">GTF-13</strain>
    </source>
</reference>
<protein>
    <submittedName>
        <fullName evidence="2">PilZ domain-containing protein</fullName>
    </submittedName>
</protein>
<keyword evidence="3" id="KW-1185">Reference proteome</keyword>
<dbReference type="AlphaFoldDB" id="A0A3P3VN36"/>
<dbReference type="GO" id="GO:0035438">
    <property type="term" value="F:cyclic-di-GMP binding"/>
    <property type="evidence" value="ECO:0007669"/>
    <property type="project" value="InterPro"/>
</dbReference>
<evidence type="ECO:0000313" key="2">
    <source>
        <dbReference type="EMBL" id="RRJ84115.1"/>
    </source>
</evidence>
<evidence type="ECO:0000313" key="3">
    <source>
        <dbReference type="Proteomes" id="UP000280792"/>
    </source>
</evidence>
<dbReference type="EMBL" id="QWEZ01000001">
    <property type="protein sequence ID" value="RRJ84115.1"/>
    <property type="molecule type" value="Genomic_DNA"/>
</dbReference>
<accession>A0A3P3VN36</accession>
<sequence>MKTVQENKRFQDRLNRSVEVYVELPDHLGDVEIVLCETLDISPAGFRMNIQDPLPTAVVLDVCADFDGERYFLKGEVKWQHKVGDILETGMELYDAIDSDFDRWQQLFQNDTP</sequence>
<name>A0A3P3VN36_9GAMM</name>
<reference evidence="2 3" key="1">
    <citation type="submission" date="2018-08" db="EMBL/GenBank/DDBJ databases">
        <authorList>
            <person name="Khan S.A."/>
        </authorList>
    </citation>
    <scope>NUCLEOTIDE SEQUENCE [LARGE SCALE GENOMIC DNA]</scope>
    <source>
        <strain evidence="2 3">GTF-13</strain>
    </source>
</reference>
<gene>
    <name evidence="2" type="ORF">D0544_03065</name>
</gene>
<proteinExistence type="predicted"/>
<comment type="caution">
    <text evidence="2">The sequence shown here is derived from an EMBL/GenBank/DDBJ whole genome shotgun (WGS) entry which is preliminary data.</text>
</comment>
<organism evidence="2 3">
    <name type="scientific">Aestuariirhabdus litorea</name>
    <dbReference type="NCBI Taxonomy" id="2528527"/>
    <lineage>
        <taxon>Bacteria</taxon>
        <taxon>Pseudomonadati</taxon>
        <taxon>Pseudomonadota</taxon>
        <taxon>Gammaproteobacteria</taxon>
        <taxon>Oceanospirillales</taxon>
        <taxon>Aestuariirhabdaceae</taxon>
        <taxon>Aestuariirhabdus</taxon>
    </lineage>
</organism>
<dbReference type="Proteomes" id="UP000280792">
    <property type="component" value="Unassembled WGS sequence"/>
</dbReference>
<dbReference type="RefSeq" id="WP_125014541.1">
    <property type="nucleotide sequence ID" value="NZ_QWEZ01000001.1"/>
</dbReference>
<feature type="domain" description="PilZ" evidence="1">
    <location>
        <begin position="8"/>
        <end position="98"/>
    </location>
</feature>